<proteinExistence type="predicted"/>
<dbReference type="EMBL" id="JBBNAF010000004">
    <property type="protein sequence ID" value="KAK9151107.1"/>
    <property type="molecule type" value="Genomic_DNA"/>
</dbReference>
<comment type="caution">
    <text evidence="1">The sequence shown here is derived from an EMBL/GenBank/DDBJ whole genome shotgun (WGS) entry which is preliminary data.</text>
</comment>
<keyword evidence="2" id="KW-1185">Reference proteome</keyword>
<evidence type="ECO:0000313" key="2">
    <source>
        <dbReference type="Proteomes" id="UP001420932"/>
    </source>
</evidence>
<reference evidence="1 2" key="1">
    <citation type="submission" date="2024-01" db="EMBL/GenBank/DDBJ databases">
        <title>Genome assemblies of Stephania.</title>
        <authorList>
            <person name="Yang L."/>
        </authorList>
    </citation>
    <scope>NUCLEOTIDE SEQUENCE [LARGE SCALE GENOMIC DNA]</scope>
    <source>
        <strain evidence="1">YNDBR</strain>
        <tissue evidence="1">Leaf</tissue>
    </source>
</reference>
<evidence type="ECO:0000313" key="1">
    <source>
        <dbReference type="EMBL" id="KAK9151107.1"/>
    </source>
</evidence>
<protein>
    <submittedName>
        <fullName evidence="1">Uncharacterized protein</fullName>
    </submittedName>
</protein>
<gene>
    <name evidence="1" type="ORF">Syun_009416</name>
</gene>
<accession>A0AAP0KEL1</accession>
<name>A0AAP0KEL1_9MAGN</name>
<dbReference type="AlphaFoldDB" id="A0AAP0KEL1"/>
<organism evidence="1 2">
    <name type="scientific">Stephania yunnanensis</name>
    <dbReference type="NCBI Taxonomy" id="152371"/>
    <lineage>
        <taxon>Eukaryota</taxon>
        <taxon>Viridiplantae</taxon>
        <taxon>Streptophyta</taxon>
        <taxon>Embryophyta</taxon>
        <taxon>Tracheophyta</taxon>
        <taxon>Spermatophyta</taxon>
        <taxon>Magnoliopsida</taxon>
        <taxon>Ranunculales</taxon>
        <taxon>Menispermaceae</taxon>
        <taxon>Menispermoideae</taxon>
        <taxon>Cissampelideae</taxon>
        <taxon>Stephania</taxon>
    </lineage>
</organism>
<dbReference type="Proteomes" id="UP001420932">
    <property type="component" value="Unassembled WGS sequence"/>
</dbReference>
<sequence length="141" mass="14186">MNRTADFETVREIKAKLCYIRLAGREGSGGVGKALVEQFFGRGEGGGLVFDDGGGVVEEGADRDRGGAVFGGGESEGLVFFGALAVVLSKGAFGGGGGVIEGALALEEALAWLRGDVVPGGRLIGDEAVVGLVGSNEDLVV</sequence>